<evidence type="ECO:0000313" key="2">
    <source>
        <dbReference type="EMBL" id="EGR28688.1"/>
    </source>
</evidence>
<dbReference type="eggNOG" id="ENOG502S3WH">
    <property type="taxonomic scope" value="Eukaryota"/>
</dbReference>
<evidence type="ECO:0000313" key="3">
    <source>
        <dbReference type="Proteomes" id="UP000008983"/>
    </source>
</evidence>
<organism evidence="2 3">
    <name type="scientific">Ichthyophthirius multifiliis</name>
    <name type="common">White spot disease agent</name>
    <name type="synonym">Ich</name>
    <dbReference type="NCBI Taxonomy" id="5932"/>
    <lineage>
        <taxon>Eukaryota</taxon>
        <taxon>Sar</taxon>
        <taxon>Alveolata</taxon>
        <taxon>Ciliophora</taxon>
        <taxon>Intramacronucleata</taxon>
        <taxon>Oligohymenophorea</taxon>
        <taxon>Hymenostomatida</taxon>
        <taxon>Ophryoglenina</taxon>
        <taxon>Ichthyophthirius</taxon>
    </lineage>
</organism>
<feature type="chain" id="PRO_5003408304" evidence="1">
    <location>
        <begin position="18"/>
        <end position="214"/>
    </location>
</feature>
<dbReference type="EMBL" id="GL984218">
    <property type="protein sequence ID" value="EGR28688.1"/>
    <property type="molecule type" value="Genomic_DNA"/>
</dbReference>
<evidence type="ECO:0000256" key="1">
    <source>
        <dbReference type="SAM" id="SignalP"/>
    </source>
</evidence>
<name>G0R1G5_ICHMU</name>
<keyword evidence="1" id="KW-0732">Signal</keyword>
<dbReference type="OrthoDB" id="306512at2759"/>
<dbReference type="RefSeq" id="XP_004029924.1">
    <property type="nucleotide sequence ID" value="XM_004029876.1"/>
</dbReference>
<dbReference type="InParanoid" id="G0R1G5"/>
<gene>
    <name evidence="2" type="ORF">IMG5_170400</name>
</gene>
<proteinExistence type="predicted"/>
<feature type="signal peptide" evidence="1">
    <location>
        <begin position="1"/>
        <end position="17"/>
    </location>
</feature>
<accession>G0R1G5</accession>
<dbReference type="Proteomes" id="UP000008983">
    <property type="component" value="Unassembled WGS sequence"/>
</dbReference>
<dbReference type="OMA" id="GSHDRYC"/>
<protein>
    <submittedName>
        <fullName evidence="2">Uncharacterized protein</fullName>
    </submittedName>
</protein>
<keyword evidence="3" id="KW-1185">Reference proteome</keyword>
<sequence length="214" mass="25028">MIKFALILQLTLTCLYCEIPSDPKWPNKFQQNFTETFTYGFIKQQTKGTILYDYDTKTYKISRDNGRFDRYCGFNGLYAFQNTQCEHIVVNGDRFLHYPQKNDCCYCCSNEHGCGILKPDWLNGAQFLGQTEYQGQTVYKWNQKGLQDNFYYETVAQNPTDRVMISIDQVPNDLQEYINKRNSKFETIQLPGYCNKQKTCSILSVCTSLRKSIN</sequence>
<dbReference type="AlphaFoldDB" id="G0R1G5"/>
<reference evidence="2 3" key="1">
    <citation type="submission" date="2011-07" db="EMBL/GenBank/DDBJ databases">
        <authorList>
            <person name="Coyne R."/>
            <person name="Brami D."/>
            <person name="Johnson J."/>
            <person name="Hostetler J."/>
            <person name="Hannick L."/>
            <person name="Clark T."/>
            <person name="Cassidy-Hanley D."/>
            <person name="Inman J."/>
        </authorList>
    </citation>
    <scope>NUCLEOTIDE SEQUENCE [LARGE SCALE GENOMIC DNA]</scope>
    <source>
        <strain evidence="2 3">G5</strain>
    </source>
</reference>
<dbReference type="GeneID" id="14904773"/>